<dbReference type="AlphaFoldDB" id="A0A1G2G4C6"/>
<gene>
    <name evidence="1" type="ORF">A3J54_04475</name>
</gene>
<reference evidence="1 2" key="1">
    <citation type="journal article" date="2016" name="Nat. Commun.">
        <title>Thousands of microbial genomes shed light on interconnected biogeochemical processes in an aquifer system.</title>
        <authorList>
            <person name="Anantharaman K."/>
            <person name="Brown C.T."/>
            <person name="Hug L.A."/>
            <person name="Sharon I."/>
            <person name="Castelle C.J."/>
            <person name="Probst A.J."/>
            <person name="Thomas B.C."/>
            <person name="Singh A."/>
            <person name="Wilkins M.J."/>
            <person name="Karaoz U."/>
            <person name="Brodie E.L."/>
            <person name="Williams K.H."/>
            <person name="Hubbard S.S."/>
            <person name="Banfield J.F."/>
        </authorList>
    </citation>
    <scope>NUCLEOTIDE SEQUENCE [LARGE SCALE GENOMIC DNA]</scope>
</reference>
<dbReference type="EMBL" id="MHNN01000024">
    <property type="protein sequence ID" value="OGZ45103.1"/>
    <property type="molecule type" value="Genomic_DNA"/>
</dbReference>
<dbReference type="Proteomes" id="UP000176576">
    <property type="component" value="Unassembled WGS sequence"/>
</dbReference>
<sequence>MTFTLPIKTIGLLSLFFIFFSGIHARAQFDEIHSSTDILLSLSPAYPGPREQVRVSAQTFSFNINTVSLTWYVNGKQIKSGKGITETTITTGPIGTPTTIRVTASPPGTTQYDKTLTIWPSDLEVLWYTNTHTPVGYRGKALPVRGSTVTYVALPSLAMGSGYYDPKNLLYEWRVDNTLQKNNSGRGKNTLSLPITKSRNVPPQVLVRVYNEGGTVTQEKRVSISVQEPKLLFYELHPLRGPSYHRVIENIHQVASGGETRILAEPYYANGKPSFLQYKWNIDNTAIVSDADHPEILSYLTETGSKAQQLIVLEITNPFNILEHIQNSFRMYVE</sequence>
<accession>A0A1G2G4C6</accession>
<evidence type="ECO:0000313" key="1">
    <source>
        <dbReference type="EMBL" id="OGZ45103.1"/>
    </source>
</evidence>
<dbReference type="STRING" id="1802117.A3J54_04475"/>
<name>A0A1G2G4C6_9BACT</name>
<protein>
    <submittedName>
        <fullName evidence="1">Uncharacterized protein</fullName>
    </submittedName>
</protein>
<organism evidence="1 2">
    <name type="scientific">Candidatus Ryanbacteria bacterium RIFCSPHIGHO2_02_FULL_45_13b</name>
    <dbReference type="NCBI Taxonomy" id="1802117"/>
    <lineage>
        <taxon>Bacteria</taxon>
        <taxon>Candidatus Ryaniibacteriota</taxon>
    </lineage>
</organism>
<evidence type="ECO:0000313" key="2">
    <source>
        <dbReference type="Proteomes" id="UP000176576"/>
    </source>
</evidence>
<proteinExistence type="predicted"/>
<comment type="caution">
    <text evidence="1">The sequence shown here is derived from an EMBL/GenBank/DDBJ whole genome shotgun (WGS) entry which is preliminary data.</text>
</comment>